<dbReference type="InterPro" id="IPR036102">
    <property type="entry name" value="OsmC/Ohrsf"/>
</dbReference>
<dbReference type="Proteomes" id="UP000242243">
    <property type="component" value="Unassembled WGS sequence"/>
</dbReference>
<dbReference type="STRING" id="306540.SAMN05421839_11264"/>
<protein>
    <submittedName>
        <fullName evidence="2">Uncharacterized OsmC-related protein</fullName>
    </submittedName>
</protein>
<dbReference type="SUPFAM" id="SSF82784">
    <property type="entry name" value="OsmC-like"/>
    <property type="match status" value="1"/>
</dbReference>
<reference evidence="1 4" key="2">
    <citation type="submission" date="2019-07" db="EMBL/GenBank/DDBJ databases">
        <title>Whole genome shotgun sequence of Halolactibacillus halophilus NBRC 100868.</title>
        <authorList>
            <person name="Hosoyama A."/>
            <person name="Uohara A."/>
            <person name="Ohji S."/>
            <person name="Ichikawa N."/>
        </authorList>
    </citation>
    <scope>NUCLEOTIDE SEQUENCE [LARGE SCALE GENOMIC DNA]</scope>
    <source>
        <strain evidence="1 4">NBRC 100868</strain>
    </source>
</reference>
<evidence type="ECO:0000313" key="1">
    <source>
        <dbReference type="EMBL" id="GEM01500.1"/>
    </source>
</evidence>
<dbReference type="Proteomes" id="UP000321547">
    <property type="component" value="Unassembled WGS sequence"/>
</dbReference>
<dbReference type="EMBL" id="FOXC01000012">
    <property type="protein sequence ID" value="SFP28701.1"/>
    <property type="molecule type" value="Genomic_DNA"/>
</dbReference>
<accession>A0A1I5P592</accession>
<reference evidence="2 3" key="1">
    <citation type="submission" date="2016-10" db="EMBL/GenBank/DDBJ databases">
        <authorList>
            <person name="de Groot N.N."/>
        </authorList>
    </citation>
    <scope>NUCLEOTIDE SEQUENCE [LARGE SCALE GENOMIC DNA]</scope>
    <source>
        <strain evidence="2 3">DSM 17073</strain>
    </source>
</reference>
<evidence type="ECO:0000313" key="2">
    <source>
        <dbReference type="EMBL" id="SFP28701.1"/>
    </source>
</evidence>
<proteinExistence type="predicted"/>
<gene>
    <name evidence="1" type="ORF">HHA03_10320</name>
    <name evidence="2" type="ORF">SAMN05421839_11264</name>
</gene>
<evidence type="ECO:0000313" key="4">
    <source>
        <dbReference type="Proteomes" id="UP000321547"/>
    </source>
</evidence>
<dbReference type="OrthoDB" id="1433018at2"/>
<dbReference type="PANTHER" id="PTHR35368">
    <property type="entry name" value="HYDROPEROXIDE REDUCTASE"/>
    <property type="match status" value="1"/>
</dbReference>
<organism evidence="2 3">
    <name type="scientific">Halolactibacillus halophilus</name>
    <dbReference type="NCBI Taxonomy" id="306540"/>
    <lineage>
        <taxon>Bacteria</taxon>
        <taxon>Bacillati</taxon>
        <taxon>Bacillota</taxon>
        <taxon>Bacilli</taxon>
        <taxon>Bacillales</taxon>
        <taxon>Bacillaceae</taxon>
        <taxon>Halolactibacillus</taxon>
    </lineage>
</organism>
<dbReference type="Gene3D" id="3.30.300.20">
    <property type="match status" value="1"/>
</dbReference>
<dbReference type="Pfam" id="PF02566">
    <property type="entry name" value="OsmC"/>
    <property type="match status" value="1"/>
</dbReference>
<sequence length="145" mass="15918">MQKMKFNVKAENEGLAITAKTGKHEVVLDESSQMGGKDLGPNPMQNVLASLASCENVTAHMAAKEMSFDLQGLSFNISGSFDPRGFMGEPNVCPYFEEVSIDVTVTTSESDARIKELQEKVESRCPIYTMFKGAGIEMKDNWVKA</sequence>
<dbReference type="EMBL" id="BJWI01000011">
    <property type="protein sequence ID" value="GEM01500.1"/>
    <property type="molecule type" value="Genomic_DNA"/>
</dbReference>
<dbReference type="InterPro" id="IPR052924">
    <property type="entry name" value="OsmC/Ohr_hydroprdx_reductase"/>
</dbReference>
<keyword evidence="4" id="KW-1185">Reference proteome</keyword>
<name>A0A1I5P592_9BACI</name>
<dbReference type="InterPro" id="IPR003718">
    <property type="entry name" value="OsmC/Ohr_fam"/>
</dbReference>
<evidence type="ECO:0000313" key="3">
    <source>
        <dbReference type="Proteomes" id="UP000242243"/>
    </source>
</evidence>
<dbReference type="PANTHER" id="PTHR35368:SF1">
    <property type="entry name" value="HYDROPEROXIDE REDUCTASE"/>
    <property type="match status" value="1"/>
</dbReference>
<dbReference type="AlphaFoldDB" id="A0A1I5P592"/>
<dbReference type="RefSeq" id="WP_089831472.1">
    <property type="nucleotide sequence ID" value="NZ_BJWI01000011.1"/>
</dbReference>
<dbReference type="InterPro" id="IPR015946">
    <property type="entry name" value="KH_dom-like_a/b"/>
</dbReference>